<dbReference type="EMBL" id="CACVBM020001640">
    <property type="protein sequence ID" value="CAA7056490.1"/>
    <property type="molecule type" value="Genomic_DNA"/>
</dbReference>
<evidence type="ECO:0000256" key="1">
    <source>
        <dbReference type="SAM" id="MobiDB-lite"/>
    </source>
</evidence>
<dbReference type="Proteomes" id="UP000467841">
    <property type="component" value="Unassembled WGS sequence"/>
</dbReference>
<sequence length="797" mass="87982">MAGLKCDGKFPVTEEVSMEEDDGGDETRKIGVSGGNISLVVDFSGSLTRTRSQNVSPNENLVKENQTQELLVGNLVWTMTKSKKWWPGEVVGFRADAKESFMVRHLGESQLVSWCAPSKLKPFKESFEKLVNQRNDNGFFAAVENAMTLLGNSLKLEMTCSCIAEKNGVMPSQYGKTRKTKPLILREFSVDRLEPKDFVFELKNLAKCVSNGGILEMTVMQSRLSAFYTFFGHRQVPMSELQQNEVRKVFTAAKMKESQFVGSPSVVAGSSRRKFRKEWFRKFVSEVDNVSARNDLVNASPSDLVSKLKLLAVGYSCSEETEDIGLFEWFFSKFRISVYHDENAYMMQLGNMAGLKDLMLAKDANPGSTQKTSMSKTLGKSKIVSVADTEQKKTFETQKSVKSKIETLTGVSVADTELKTFESQKSEKSKIETLNGVSTPDNEQKASKPKKSRKTRIQHILDHSDSISSVANASFAKDFEEKASLADKLSRPAATHVLPDLNSGGNALASAEFDRLQRPETLTPPNAVPQKEQTPRTMMLNFQVASSCSNHGVSGTGFVSSQPASERNFTSADLFFKRKRGRKRKNPEELPKVAHATSGIPDLNGTATEPASVLPQAEPTQRKRRQKKESPIGLTRGITILFLKFASQASMPSRDDLTSTFSAFGPLDSSETHVSEEFSCAQVAFVSSGDAVEAVKSLEKANPFGESLVNFRLQQKLIAVQKNIAPRMPVISHISPLPRPSNAPMGVDSMRQNLMMMTAMLDKSGDRLSRETKAKLRSEITCLLEKINSMPSSSSSS</sequence>
<feature type="region of interest" description="Disordered" evidence="1">
    <location>
        <begin position="424"/>
        <end position="455"/>
    </location>
</feature>
<dbReference type="AlphaFoldDB" id="A0A6D2KVQ3"/>
<protein>
    <recommendedName>
        <fullName evidence="2">PWWP domain-containing protein</fullName>
    </recommendedName>
</protein>
<name>A0A6D2KVQ3_9BRAS</name>
<proteinExistence type="predicted"/>
<dbReference type="InterPro" id="IPR052657">
    <property type="entry name" value="PDP_family_Arabidopsis"/>
</dbReference>
<dbReference type="Pfam" id="PF00855">
    <property type="entry name" value="PWWP"/>
    <property type="match status" value="1"/>
</dbReference>
<accession>A0A6D2KVQ3</accession>
<dbReference type="PANTHER" id="PTHR10688">
    <property type="entry name" value="PWWP DOMAIN-CONTAINING PROTEIN"/>
    <property type="match status" value="1"/>
</dbReference>
<dbReference type="OrthoDB" id="21615at2759"/>
<keyword evidence="4" id="KW-1185">Reference proteome</keyword>
<dbReference type="SUPFAM" id="SSF63748">
    <property type="entry name" value="Tudor/PWWP/MBT"/>
    <property type="match status" value="1"/>
</dbReference>
<comment type="caution">
    <text evidence="3">The sequence shown here is derived from an EMBL/GenBank/DDBJ whole genome shotgun (WGS) entry which is preliminary data.</text>
</comment>
<dbReference type="PROSITE" id="PS50812">
    <property type="entry name" value="PWWP"/>
    <property type="match status" value="1"/>
</dbReference>
<gene>
    <name evidence="3" type="ORF">MERR_LOCUS43726</name>
</gene>
<evidence type="ECO:0000313" key="3">
    <source>
        <dbReference type="EMBL" id="CAA7056490.1"/>
    </source>
</evidence>
<evidence type="ECO:0000313" key="4">
    <source>
        <dbReference type="Proteomes" id="UP000467841"/>
    </source>
</evidence>
<feature type="region of interest" description="Disordered" evidence="1">
    <location>
        <begin position="578"/>
        <end position="630"/>
    </location>
</feature>
<dbReference type="Gene3D" id="2.30.30.140">
    <property type="match status" value="1"/>
</dbReference>
<feature type="domain" description="PWWP" evidence="2">
    <location>
        <begin position="72"/>
        <end position="126"/>
    </location>
</feature>
<dbReference type="PANTHER" id="PTHR10688:SF6">
    <property type="entry name" value="SERINE_THREONINE-KINASE ATM"/>
    <property type="match status" value="1"/>
</dbReference>
<reference evidence="3" key="1">
    <citation type="submission" date="2020-01" db="EMBL/GenBank/DDBJ databases">
        <authorList>
            <person name="Mishra B."/>
        </authorList>
    </citation>
    <scope>NUCLEOTIDE SEQUENCE [LARGE SCALE GENOMIC DNA]</scope>
</reference>
<dbReference type="InterPro" id="IPR000313">
    <property type="entry name" value="PWWP_dom"/>
</dbReference>
<dbReference type="CDD" id="cd05162">
    <property type="entry name" value="PWWP"/>
    <property type="match status" value="1"/>
</dbReference>
<organism evidence="3 4">
    <name type="scientific">Microthlaspi erraticum</name>
    <dbReference type="NCBI Taxonomy" id="1685480"/>
    <lineage>
        <taxon>Eukaryota</taxon>
        <taxon>Viridiplantae</taxon>
        <taxon>Streptophyta</taxon>
        <taxon>Embryophyta</taxon>
        <taxon>Tracheophyta</taxon>
        <taxon>Spermatophyta</taxon>
        <taxon>Magnoliopsida</taxon>
        <taxon>eudicotyledons</taxon>
        <taxon>Gunneridae</taxon>
        <taxon>Pentapetalae</taxon>
        <taxon>rosids</taxon>
        <taxon>malvids</taxon>
        <taxon>Brassicales</taxon>
        <taxon>Brassicaceae</taxon>
        <taxon>Coluteocarpeae</taxon>
        <taxon>Microthlaspi</taxon>
    </lineage>
</organism>
<evidence type="ECO:0000259" key="2">
    <source>
        <dbReference type="PROSITE" id="PS50812"/>
    </source>
</evidence>